<protein>
    <submittedName>
        <fullName evidence="1">Uncharacterized protein</fullName>
    </submittedName>
</protein>
<comment type="caution">
    <text evidence="1">The sequence shown here is derived from an EMBL/GenBank/DDBJ whole genome shotgun (WGS) entry which is preliminary data.</text>
</comment>
<accession>A0AAP0JN56</accession>
<sequence>MMAMKVGFEISLARSRNEMNGFRLAFVNDECLLSTMFRKSWAFFSQLLSTSLLLPYQSLLPSLIFFADCGNGDDGGVEISLVRGEGEIEAFAAAFQTGLSDLMVE</sequence>
<organism evidence="1 2">
    <name type="scientific">Stephania japonica</name>
    <dbReference type="NCBI Taxonomy" id="461633"/>
    <lineage>
        <taxon>Eukaryota</taxon>
        <taxon>Viridiplantae</taxon>
        <taxon>Streptophyta</taxon>
        <taxon>Embryophyta</taxon>
        <taxon>Tracheophyta</taxon>
        <taxon>Spermatophyta</taxon>
        <taxon>Magnoliopsida</taxon>
        <taxon>Ranunculales</taxon>
        <taxon>Menispermaceae</taxon>
        <taxon>Menispermoideae</taxon>
        <taxon>Cissampelideae</taxon>
        <taxon>Stephania</taxon>
    </lineage>
</organism>
<proteinExistence type="predicted"/>
<name>A0AAP0JN56_9MAGN</name>
<keyword evidence="2" id="KW-1185">Reference proteome</keyword>
<evidence type="ECO:0000313" key="2">
    <source>
        <dbReference type="Proteomes" id="UP001417504"/>
    </source>
</evidence>
<dbReference type="Proteomes" id="UP001417504">
    <property type="component" value="Unassembled WGS sequence"/>
</dbReference>
<evidence type="ECO:0000313" key="1">
    <source>
        <dbReference type="EMBL" id="KAK9137136.1"/>
    </source>
</evidence>
<dbReference type="EMBL" id="JBBNAE010000003">
    <property type="protein sequence ID" value="KAK9137136.1"/>
    <property type="molecule type" value="Genomic_DNA"/>
</dbReference>
<gene>
    <name evidence="1" type="ORF">Sjap_007730</name>
</gene>
<reference evidence="1 2" key="1">
    <citation type="submission" date="2024-01" db="EMBL/GenBank/DDBJ databases">
        <title>Genome assemblies of Stephania.</title>
        <authorList>
            <person name="Yang L."/>
        </authorList>
    </citation>
    <scope>NUCLEOTIDE SEQUENCE [LARGE SCALE GENOMIC DNA]</scope>
    <source>
        <strain evidence="1">QJT</strain>
        <tissue evidence="1">Leaf</tissue>
    </source>
</reference>
<dbReference type="AlphaFoldDB" id="A0AAP0JN56"/>